<keyword evidence="7" id="KW-1185">Reference proteome</keyword>
<dbReference type="InterPro" id="IPR050572">
    <property type="entry name" value="Fe-S_Ferredoxin"/>
</dbReference>
<feature type="domain" description="4Fe-4S ferredoxin-type" evidence="5">
    <location>
        <begin position="402"/>
        <end position="431"/>
    </location>
</feature>
<reference evidence="7" key="1">
    <citation type="journal article" date="2024" name="Int. J. Syst. Evol. Microbiol.">
        <title>Methylomarinovum tepidoasis sp. nov., a moderately thermophilic methanotroph of the family Methylothermaceae isolated from a deep-sea hydrothermal field.</title>
        <authorList>
            <person name="Hirayama H."/>
            <person name="Takaki Y."/>
            <person name="Abe M."/>
            <person name="Miyazaki M."/>
            <person name="Uematsu K."/>
            <person name="Matsui Y."/>
            <person name="Takai K."/>
        </authorList>
    </citation>
    <scope>NUCLEOTIDE SEQUENCE [LARGE SCALE GENOMIC DNA]</scope>
    <source>
        <strain evidence="7">IT-9</strain>
    </source>
</reference>
<dbReference type="GO" id="GO:0046872">
    <property type="term" value="F:metal ion binding"/>
    <property type="evidence" value="ECO:0007669"/>
    <property type="project" value="UniProtKB-KW"/>
</dbReference>
<evidence type="ECO:0000256" key="2">
    <source>
        <dbReference type="ARBA" id="ARBA00022723"/>
    </source>
</evidence>
<dbReference type="PANTHER" id="PTHR43687:SF4">
    <property type="entry name" value="BLR5484 PROTEIN"/>
    <property type="match status" value="1"/>
</dbReference>
<dbReference type="InterPro" id="IPR017900">
    <property type="entry name" value="4Fe4S_Fe_S_CS"/>
</dbReference>
<dbReference type="PROSITE" id="PS51379">
    <property type="entry name" value="4FE4S_FER_2"/>
    <property type="match status" value="3"/>
</dbReference>
<evidence type="ECO:0000256" key="3">
    <source>
        <dbReference type="ARBA" id="ARBA00023004"/>
    </source>
</evidence>
<dbReference type="Pfam" id="PF12800">
    <property type="entry name" value="Fer4_4"/>
    <property type="match status" value="1"/>
</dbReference>
<organism evidence="6 7">
    <name type="scientific">Methylomarinovum caldicuralii</name>
    <dbReference type="NCBI Taxonomy" id="438856"/>
    <lineage>
        <taxon>Bacteria</taxon>
        <taxon>Pseudomonadati</taxon>
        <taxon>Pseudomonadota</taxon>
        <taxon>Gammaproteobacteria</taxon>
        <taxon>Methylococcales</taxon>
        <taxon>Methylothermaceae</taxon>
        <taxon>Methylomarinovum</taxon>
    </lineage>
</organism>
<dbReference type="GO" id="GO:0051539">
    <property type="term" value="F:4 iron, 4 sulfur cluster binding"/>
    <property type="evidence" value="ECO:0007669"/>
    <property type="project" value="UniProtKB-KW"/>
</dbReference>
<dbReference type="PROSITE" id="PS00198">
    <property type="entry name" value="4FE4S_FER_1"/>
    <property type="match status" value="3"/>
</dbReference>
<dbReference type="Pfam" id="PF00037">
    <property type="entry name" value="Fer4"/>
    <property type="match status" value="1"/>
</dbReference>
<evidence type="ECO:0000256" key="4">
    <source>
        <dbReference type="ARBA" id="ARBA00023014"/>
    </source>
</evidence>
<keyword evidence="1" id="KW-0004">4Fe-4S</keyword>
<dbReference type="Pfam" id="PF12838">
    <property type="entry name" value="Fer4_7"/>
    <property type="match status" value="1"/>
</dbReference>
<dbReference type="KEGG" id="mcau:MIT9_P2544"/>
<dbReference type="SUPFAM" id="SSF54862">
    <property type="entry name" value="4Fe-4S ferredoxins"/>
    <property type="match status" value="1"/>
</dbReference>
<dbReference type="EMBL" id="AP024714">
    <property type="protein sequence ID" value="BCX82953.1"/>
    <property type="molecule type" value="Genomic_DNA"/>
</dbReference>
<evidence type="ECO:0000313" key="6">
    <source>
        <dbReference type="EMBL" id="BCX82953.1"/>
    </source>
</evidence>
<keyword evidence="3" id="KW-0408">Iron</keyword>
<dbReference type="AlphaFoldDB" id="A0AAU9BVE1"/>
<evidence type="ECO:0000313" key="7">
    <source>
        <dbReference type="Proteomes" id="UP001321825"/>
    </source>
</evidence>
<feature type="domain" description="4Fe-4S ferredoxin-type" evidence="5">
    <location>
        <begin position="371"/>
        <end position="400"/>
    </location>
</feature>
<dbReference type="Gene3D" id="3.30.70.20">
    <property type="match status" value="2"/>
</dbReference>
<dbReference type="PANTHER" id="PTHR43687">
    <property type="entry name" value="ADENYLYLSULFATE REDUCTASE, BETA SUBUNIT"/>
    <property type="match status" value="1"/>
</dbReference>
<keyword evidence="2" id="KW-0479">Metal-binding</keyword>
<accession>A0AAU9BVE1</accession>
<protein>
    <recommendedName>
        <fullName evidence="5">4Fe-4S ferredoxin-type domain-containing protein</fullName>
    </recommendedName>
</protein>
<proteinExistence type="predicted"/>
<evidence type="ECO:0000256" key="1">
    <source>
        <dbReference type="ARBA" id="ARBA00022485"/>
    </source>
</evidence>
<sequence length="502" mass="54268">MPETAPSGMTPEAVEYRSRGRVLFIGAAAMWAPWLQRNDWPEPLQPAFLLLDDIPVAAAARTMRAAGQTISIQGHLGTYRVRLDDGRDVAAELLGPGEVFDLIVDAGDPPQLAREVAPFGYFAPLNEGRDLADVVAQLPEWVGEFEKRRYFAYRDGLCARRGGGREGCRRCVDACPAEAIALRPTAVEVDPYLCQGCGDCTTVCPTGALSYCWPPPTESLSRWLAALEARPAAPVAIVRARQPAEPGDDWQVFPVHSVAACGPEVWLTLLAAGAAGVWLQRAGLTAPSVAALEAQFGWVTALLRGLGYRRRGIGWLEQLPEDGPAALVSEPVSPAVVESKTDQLHLALARLTDVAPQRLASVPLPSPAPLGAVAVNADRCTLCYACVSVCPTGALQAGGESPRLGFVEAACVQCAQCQSQCPEAAITLEPCWLTDAGQRRRLRWLQEDEVLLCLDCGKPFGSRRLVEQVAARIATHPLFADPRQRRRLYLCEDCRIRDLAHD</sequence>
<gene>
    <name evidence="6" type="ORF">MIT9_P2544</name>
</gene>
<evidence type="ECO:0000259" key="5">
    <source>
        <dbReference type="PROSITE" id="PS51379"/>
    </source>
</evidence>
<feature type="domain" description="4Fe-4S ferredoxin-type" evidence="5">
    <location>
        <begin position="185"/>
        <end position="214"/>
    </location>
</feature>
<dbReference type="InterPro" id="IPR017896">
    <property type="entry name" value="4Fe4S_Fe-S-bd"/>
</dbReference>
<name>A0AAU9BVE1_9GAMM</name>
<keyword evidence="4" id="KW-0411">Iron-sulfur</keyword>
<dbReference type="Proteomes" id="UP001321825">
    <property type="component" value="Chromosome"/>
</dbReference>